<protein>
    <submittedName>
        <fullName evidence="8">Drug/metabolite transporter (DMT)-like permease</fullName>
    </submittedName>
</protein>
<keyword evidence="9" id="KW-1185">Reference proteome</keyword>
<feature type="transmembrane region" description="Helical" evidence="6">
    <location>
        <begin position="153"/>
        <end position="173"/>
    </location>
</feature>
<feature type="transmembrane region" description="Helical" evidence="6">
    <location>
        <begin position="123"/>
        <end position="141"/>
    </location>
</feature>
<dbReference type="Pfam" id="PF00892">
    <property type="entry name" value="EamA"/>
    <property type="match status" value="2"/>
</dbReference>
<evidence type="ECO:0000256" key="6">
    <source>
        <dbReference type="SAM" id="Phobius"/>
    </source>
</evidence>
<evidence type="ECO:0000256" key="3">
    <source>
        <dbReference type="ARBA" id="ARBA00022692"/>
    </source>
</evidence>
<keyword evidence="2" id="KW-1003">Cell membrane</keyword>
<evidence type="ECO:0000259" key="7">
    <source>
        <dbReference type="Pfam" id="PF00892"/>
    </source>
</evidence>
<evidence type="ECO:0000256" key="4">
    <source>
        <dbReference type="ARBA" id="ARBA00022989"/>
    </source>
</evidence>
<sequence length="307" mass="33382">MPQLNFLTALYLVITTALWAGNAVAGRLLVGSVSPITLSAVRWGLAGVLLLPWSWRILRKDSPLWQNKARFLVLGLFGIGSYNALLYLALQTSSPINVTLIGASMPIWMLLIGSVFYQVRPNLLQVIGAVVSLLGVSIVLTRGDVTALVSMQLVKGDLLIMLATILWAAYSWMLTKPGKSPEKQWTWSDFLMAQIFVGFLWTLLFDGFEIASGNAYVHLSLKTGALILFMAIGPSLISYRLWGVGVSRAGPTVAAFFANLIPLFTALLSALLLGEPPRLFHALAFALIVVGIVASSTKREPQNRKSP</sequence>
<organism evidence="8 9">
    <name type="scientific">Polynucleobacter sphagniphilus</name>
    <dbReference type="NCBI Taxonomy" id="1743169"/>
    <lineage>
        <taxon>Bacteria</taxon>
        <taxon>Pseudomonadati</taxon>
        <taxon>Pseudomonadota</taxon>
        <taxon>Betaproteobacteria</taxon>
        <taxon>Burkholderiales</taxon>
        <taxon>Burkholderiaceae</taxon>
        <taxon>Polynucleobacter</taxon>
    </lineage>
</organism>
<keyword evidence="5 6" id="KW-0472">Membrane</keyword>
<dbReference type="EMBL" id="JARXYA010000002">
    <property type="protein sequence ID" value="MDH6503168.1"/>
    <property type="molecule type" value="Genomic_DNA"/>
</dbReference>
<evidence type="ECO:0000313" key="9">
    <source>
        <dbReference type="Proteomes" id="UP001161160"/>
    </source>
</evidence>
<dbReference type="InterPro" id="IPR000620">
    <property type="entry name" value="EamA_dom"/>
</dbReference>
<feature type="transmembrane region" description="Helical" evidence="6">
    <location>
        <begin position="224"/>
        <end position="242"/>
    </location>
</feature>
<evidence type="ECO:0000256" key="2">
    <source>
        <dbReference type="ARBA" id="ARBA00022475"/>
    </source>
</evidence>
<dbReference type="GO" id="GO:0005886">
    <property type="term" value="C:plasma membrane"/>
    <property type="evidence" value="ECO:0007669"/>
    <property type="project" value="UniProtKB-SubCell"/>
</dbReference>
<feature type="transmembrane region" description="Helical" evidence="6">
    <location>
        <begin position="33"/>
        <end position="51"/>
    </location>
</feature>
<dbReference type="PANTHER" id="PTHR42920:SF11">
    <property type="entry name" value="INNER MEMBRANE PROTEIN YTFF"/>
    <property type="match status" value="1"/>
</dbReference>
<evidence type="ECO:0000256" key="1">
    <source>
        <dbReference type="ARBA" id="ARBA00004651"/>
    </source>
</evidence>
<reference evidence="8" key="1">
    <citation type="submission" date="2023-04" db="EMBL/GenBank/DDBJ databases">
        <title>Genome Encyclopedia of Bacteria and Archaea VI: Functional Genomics of Type Strains.</title>
        <authorList>
            <person name="Whitman W."/>
        </authorList>
    </citation>
    <scope>NUCLEOTIDE SEQUENCE</scope>
    <source>
        <strain evidence="8">Enz.4-51</strain>
    </source>
</reference>
<feature type="domain" description="EamA" evidence="7">
    <location>
        <begin position="9"/>
        <end position="140"/>
    </location>
</feature>
<accession>A0AA43S4V5</accession>
<dbReference type="InterPro" id="IPR051258">
    <property type="entry name" value="Diverse_Substrate_Transporter"/>
</dbReference>
<name>A0AA43S4V5_9BURK</name>
<feature type="transmembrane region" description="Helical" evidence="6">
    <location>
        <begin position="71"/>
        <end position="90"/>
    </location>
</feature>
<comment type="caution">
    <text evidence="8">The sequence shown here is derived from an EMBL/GenBank/DDBJ whole genome shotgun (WGS) entry which is preliminary data.</text>
</comment>
<dbReference type="AlphaFoldDB" id="A0AA43S4V5"/>
<proteinExistence type="predicted"/>
<feature type="transmembrane region" description="Helical" evidence="6">
    <location>
        <begin position="254"/>
        <end position="273"/>
    </location>
</feature>
<dbReference type="RefSeq" id="WP_280756527.1">
    <property type="nucleotide sequence ID" value="NZ_JARXXW010000002.1"/>
</dbReference>
<dbReference type="SUPFAM" id="SSF103481">
    <property type="entry name" value="Multidrug resistance efflux transporter EmrE"/>
    <property type="match status" value="2"/>
</dbReference>
<keyword evidence="4 6" id="KW-1133">Transmembrane helix</keyword>
<gene>
    <name evidence="8" type="ORF">M2127_000455</name>
</gene>
<keyword evidence="3 6" id="KW-0812">Transmembrane</keyword>
<feature type="transmembrane region" description="Helical" evidence="6">
    <location>
        <begin position="96"/>
        <end position="116"/>
    </location>
</feature>
<comment type="subcellular location">
    <subcellularLocation>
        <location evidence="1">Cell membrane</location>
        <topology evidence="1">Multi-pass membrane protein</topology>
    </subcellularLocation>
</comment>
<evidence type="ECO:0000313" key="8">
    <source>
        <dbReference type="EMBL" id="MDH6503168.1"/>
    </source>
</evidence>
<feature type="transmembrane region" description="Helical" evidence="6">
    <location>
        <begin position="185"/>
        <end position="204"/>
    </location>
</feature>
<feature type="domain" description="EamA" evidence="7">
    <location>
        <begin position="155"/>
        <end position="295"/>
    </location>
</feature>
<feature type="transmembrane region" description="Helical" evidence="6">
    <location>
        <begin position="279"/>
        <end position="297"/>
    </location>
</feature>
<dbReference type="PANTHER" id="PTHR42920">
    <property type="entry name" value="OS03G0707200 PROTEIN-RELATED"/>
    <property type="match status" value="1"/>
</dbReference>
<dbReference type="Proteomes" id="UP001161160">
    <property type="component" value="Unassembled WGS sequence"/>
</dbReference>
<evidence type="ECO:0000256" key="5">
    <source>
        <dbReference type="ARBA" id="ARBA00023136"/>
    </source>
</evidence>
<dbReference type="InterPro" id="IPR037185">
    <property type="entry name" value="EmrE-like"/>
</dbReference>